<evidence type="ECO:0000313" key="3">
    <source>
        <dbReference type="Proteomes" id="UP000809910"/>
    </source>
</evidence>
<name>A0ABS1WAL5_9GAMM</name>
<feature type="transmembrane region" description="Helical" evidence="1">
    <location>
        <begin position="12"/>
        <end position="31"/>
    </location>
</feature>
<keyword evidence="1" id="KW-1133">Transmembrane helix</keyword>
<reference evidence="2 3" key="1">
    <citation type="submission" date="2020-12" db="EMBL/GenBank/DDBJ databases">
        <title>WGS of Legionella: environmental sample.</title>
        <authorList>
            <person name="Cristino S."/>
            <person name="Girolamini L."/>
            <person name="Salaris S."/>
            <person name="Pascale M.R."/>
            <person name="Mazzotta M."/>
            <person name="Orsini M."/>
            <person name="Grottola A."/>
        </authorList>
    </citation>
    <scope>NUCLEOTIDE SEQUENCE [LARGE SCALE GENOMIC DNA]</scope>
    <source>
        <strain evidence="2 3">30cs62</strain>
    </source>
</reference>
<evidence type="ECO:0000256" key="1">
    <source>
        <dbReference type="SAM" id="Phobius"/>
    </source>
</evidence>
<dbReference type="EMBL" id="JADWVN010000013">
    <property type="protein sequence ID" value="MBL7526398.1"/>
    <property type="molecule type" value="Genomic_DNA"/>
</dbReference>
<organism evidence="2 3">
    <name type="scientific">Legionella bononiensis</name>
    <dbReference type="NCBI Taxonomy" id="2793102"/>
    <lineage>
        <taxon>Bacteria</taxon>
        <taxon>Pseudomonadati</taxon>
        <taxon>Pseudomonadota</taxon>
        <taxon>Gammaproteobacteria</taxon>
        <taxon>Legionellales</taxon>
        <taxon>Legionellaceae</taxon>
        <taxon>Legionella</taxon>
    </lineage>
</organism>
<gene>
    <name evidence="2" type="ORF">I5282_07410</name>
</gene>
<proteinExistence type="predicted"/>
<evidence type="ECO:0000313" key="2">
    <source>
        <dbReference type="EMBL" id="MBL7526398.1"/>
    </source>
</evidence>
<accession>A0ABS1WAL5</accession>
<protein>
    <submittedName>
        <fullName evidence="2">Uncharacterized protein</fullName>
    </submittedName>
</protein>
<keyword evidence="3" id="KW-1185">Reference proteome</keyword>
<keyword evidence="1" id="KW-0812">Transmembrane</keyword>
<comment type="caution">
    <text evidence="2">The sequence shown here is derived from an EMBL/GenBank/DDBJ whole genome shotgun (WGS) entry which is preliminary data.</text>
</comment>
<keyword evidence="1" id="KW-0472">Membrane</keyword>
<dbReference type="RefSeq" id="WP_203110419.1">
    <property type="nucleotide sequence ID" value="NZ_JADOBG010000015.1"/>
</dbReference>
<dbReference type="Proteomes" id="UP000809910">
    <property type="component" value="Unassembled WGS sequence"/>
</dbReference>
<sequence length="63" mass="7122">MTQFCYPVDFELLPILPFFVFISKILLSVIAEGSSTVIKKTIVETDKMCSKTLLLLAIELKIQ</sequence>